<dbReference type="EMBL" id="CADCTN010000132">
    <property type="protein sequence ID" value="CAA9246207.1"/>
    <property type="molecule type" value="Genomic_DNA"/>
</dbReference>
<feature type="compositionally biased region" description="Basic residues" evidence="1">
    <location>
        <begin position="193"/>
        <end position="216"/>
    </location>
</feature>
<feature type="non-terminal residue" evidence="2">
    <location>
        <position position="1"/>
    </location>
</feature>
<feature type="region of interest" description="Disordered" evidence="1">
    <location>
        <begin position="315"/>
        <end position="366"/>
    </location>
</feature>
<feature type="compositionally biased region" description="Low complexity" evidence="1">
    <location>
        <begin position="346"/>
        <end position="358"/>
    </location>
</feature>
<sequence length="511" mass="57992">ARQVPFHPGFHRRRCRRRDAGRRARRRDGCPARRRAAGAAAQRARPVLRDQRQALHRRTRAPRRADHLLHDGLHRGAQPDHPVRRRCRRQRAAVRVRRRGHGPHRRRHDAAHGHRRPVPLRPGDGPGHQRDRRGLRRHPAVLAGDHGPGRARGPAHHGARAHRVPSRGLRGHPAAAEDVDRRGHRVLPDDHRPGRRRVHPARPGGRRTHQLRHQRPAGRLAAAGLRHRAAAHRRAGGPQGPGRTPAGHRRHDRARDHHRGDRRRRPDLHRRRREPPGLGAAGAHAARGRRQHPGPVAHRQLLAVRRLRADRCHRRPAHRLLHHDRGLLRHRRHRDRRGRRGRPPGREAQPAQVAAGPPGRLPGRRGRWCGQRLVEHDVHREHRRCRRRRPHRAGQRRDRRALPGGDALQPTGPGGPVRGRGPGAGDRRGDADQPDQEPRLGRHVAGHPGLPDDLADAVHLLDHQRHRRRRRQLRAAAHRRGPRARHPPAHVAHRAAVPRLLPAGAPAAAVL</sequence>
<feature type="compositionally biased region" description="Basic residues" evidence="1">
    <location>
        <begin position="464"/>
        <end position="493"/>
    </location>
</feature>
<feature type="compositionally biased region" description="Basic and acidic residues" evidence="1">
    <location>
        <begin position="425"/>
        <end position="440"/>
    </location>
</feature>
<evidence type="ECO:0000256" key="1">
    <source>
        <dbReference type="SAM" id="MobiDB-lite"/>
    </source>
</evidence>
<feature type="compositionally biased region" description="Basic residues" evidence="1">
    <location>
        <begin position="83"/>
        <end position="118"/>
    </location>
</feature>
<feature type="compositionally biased region" description="Basic residues" evidence="1">
    <location>
        <begin position="153"/>
        <end position="165"/>
    </location>
</feature>
<feature type="compositionally biased region" description="Basic and acidic residues" evidence="1">
    <location>
        <begin position="63"/>
        <end position="82"/>
    </location>
</feature>
<feature type="compositionally biased region" description="Low complexity" evidence="1">
    <location>
        <begin position="276"/>
        <end position="285"/>
    </location>
</feature>
<feature type="compositionally biased region" description="Basic residues" evidence="1">
    <location>
        <begin position="381"/>
        <end position="399"/>
    </location>
</feature>
<feature type="region of interest" description="Disordered" evidence="1">
    <location>
        <begin position="13"/>
        <end position="296"/>
    </location>
</feature>
<reference evidence="2" key="1">
    <citation type="submission" date="2020-02" db="EMBL/GenBank/DDBJ databases">
        <authorList>
            <person name="Meier V. D."/>
        </authorList>
    </citation>
    <scope>NUCLEOTIDE SEQUENCE</scope>
    <source>
        <strain evidence="2">AVDCRST_MAG52</strain>
    </source>
</reference>
<dbReference type="AlphaFoldDB" id="A0A6J4ICA7"/>
<feature type="compositionally biased region" description="Basic residues" evidence="1">
    <location>
        <begin position="13"/>
        <end position="36"/>
    </location>
</feature>
<feature type="compositionally biased region" description="Basic and acidic residues" evidence="1">
    <location>
        <begin position="178"/>
        <end position="192"/>
    </location>
</feature>
<gene>
    <name evidence="2" type="ORF">AVDCRST_MAG52-1906</name>
</gene>
<organism evidence="2">
    <name type="scientific">uncultured Blastococcus sp</name>
    <dbReference type="NCBI Taxonomy" id="217144"/>
    <lineage>
        <taxon>Bacteria</taxon>
        <taxon>Bacillati</taxon>
        <taxon>Actinomycetota</taxon>
        <taxon>Actinomycetes</taxon>
        <taxon>Geodermatophilales</taxon>
        <taxon>Geodermatophilaceae</taxon>
        <taxon>Blastococcus</taxon>
        <taxon>environmental samples</taxon>
    </lineage>
</organism>
<accession>A0A6J4ICA7</accession>
<evidence type="ECO:0000313" key="2">
    <source>
        <dbReference type="EMBL" id="CAA9246207.1"/>
    </source>
</evidence>
<feature type="non-terminal residue" evidence="2">
    <location>
        <position position="511"/>
    </location>
</feature>
<feature type="compositionally biased region" description="Basic residues" evidence="1">
    <location>
        <begin position="315"/>
        <end position="343"/>
    </location>
</feature>
<proteinExistence type="predicted"/>
<feature type="compositionally biased region" description="Basic residues" evidence="1">
    <location>
        <begin position="225"/>
        <end position="235"/>
    </location>
</feature>
<name>A0A6J4ICA7_9ACTN</name>
<feature type="compositionally biased region" description="Gly residues" evidence="1">
    <location>
        <begin position="412"/>
        <end position="424"/>
    </location>
</feature>
<feature type="compositionally biased region" description="Basic residues" evidence="1">
    <location>
        <begin position="260"/>
        <end position="273"/>
    </location>
</feature>
<protein>
    <submittedName>
        <fullName evidence="2">Xanthine/uracil/thiamine/ascorbate permease family protein</fullName>
    </submittedName>
</protein>
<feature type="compositionally biased region" description="Basic residues" evidence="1">
    <location>
        <begin position="130"/>
        <end position="139"/>
    </location>
</feature>
<feature type="region of interest" description="Disordered" evidence="1">
    <location>
        <begin position="378"/>
        <end position="497"/>
    </location>
</feature>